<dbReference type="Proteomes" id="UP001069090">
    <property type="component" value="Unassembled WGS sequence"/>
</dbReference>
<dbReference type="InterPro" id="IPR027396">
    <property type="entry name" value="DsrEFH-like"/>
</dbReference>
<reference evidence="2 3" key="1">
    <citation type="submission" date="2022-12" db="EMBL/GenBank/DDBJ databases">
        <title>Dasania phycosphaerae sp. nov., isolated from particulate material of the south coast of Korea.</title>
        <authorList>
            <person name="Jiang Y."/>
        </authorList>
    </citation>
    <scope>NUCLEOTIDE SEQUENCE [LARGE SCALE GENOMIC DNA]</scope>
    <source>
        <strain evidence="2 3">GY-19</strain>
    </source>
</reference>
<accession>A0A9J6RQG4</accession>
<dbReference type="AlphaFoldDB" id="A0A9J6RQG4"/>
<dbReference type="EMBL" id="JAPTGG010000019">
    <property type="protein sequence ID" value="MCZ0866942.1"/>
    <property type="molecule type" value="Genomic_DNA"/>
</dbReference>
<name>A0A9J6RQG4_9GAMM</name>
<sequence length="119" mass="12896">MNKKLLIICRKPPYGNSLAREAIDIALAAGAFEQDVSLLFCGDGLWQLMAEQDSQELALKNHGKALAALPLYGIDDIYVQADALAERQLSQNELLLPVKALSPAEITALIDSADTVLNF</sequence>
<evidence type="ECO:0000313" key="3">
    <source>
        <dbReference type="Proteomes" id="UP001069090"/>
    </source>
</evidence>
<protein>
    <submittedName>
        <fullName evidence="2">Sulfurtransferase complex subunit TusC</fullName>
    </submittedName>
</protein>
<dbReference type="PANTHER" id="PTHR38780:SF1">
    <property type="entry name" value="PROTEIN TUSC"/>
    <property type="match status" value="1"/>
</dbReference>
<keyword evidence="3" id="KW-1185">Reference proteome</keyword>
<evidence type="ECO:0000256" key="1">
    <source>
        <dbReference type="ARBA" id="ARBA00005996"/>
    </source>
</evidence>
<dbReference type="NCBIfam" id="TIGR03010">
    <property type="entry name" value="sulf_tusC_dsrF"/>
    <property type="match status" value="1"/>
</dbReference>
<comment type="caution">
    <text evidence="2">The sequence shown here is derived from an EMBL/GenBank/DDBJ whole genome shotgun (WGS) entry which is preliminary data.</text>
</comment>
<dbReference type="SUPFAM" id="SSF75169">
    <property type="entry name" value="DsrEFH-like"/>
    <property type="match status" value="1"/>
</dbReference>
<dbReference type="RefSeq" id="WP_258332893.1">
    <property type="nucleotide sequence ID" value="NZ_JAPTGG010000019.1"/>
</dbReference>
<evidence type="ECO:0000313" key="2">
    <source>
        <dbReference type="EMBL" id="MCZ0866942.1"/>
    </source>
</evidence>
<dbReference type="NCBIfam" id="NF001238">
    <property type="entry name" value="PRK00211.1"/>
    <property type="match status" value="1"/>
</dbReference>
<organism evidence="2 3">
    <name type="scientific">Dasania phycosphaerae</name>
    <dbReference type="NCBI Taxonomy" id="2950436"/>
    <lineage>
        <taxon>Bacteria</taxon>
        <taxon>Pseudomonadati</taxon>
        <taxon>Pseudomonadota</taxon>
        <taxon>Gammaproteobacteria</taxon>
        <taxon>Cellvibrionales</taxon>
        <taxon>Spongiibacteraceae</taxon>
        <taxon>Dasania</taxon>
    </lineage>
</organism>
<dbReference type="InterPro" id="IPR003787">
    <property type="entry name" value="Sulphur_relay_DsrE/F-like"/>
</dbReference>
<dbReference type="Pfam" id="PF02635">
    <property type="entry name" value="DsrE"/>
    <property type="match status" value="1"/>
</dbReference>
<dbReference type="PANTHER" id="PTHR38780">
    <property type="entry name" value="PROTEIN TUSC"/>
    <property type="match status" value="1"/>
</dbReference>
<proteinExistence type="inferred from homology"/>
<comment type="similarity">
    <text evidence="1">Belongs to the DsrF/TusC family.</text>
</comment>
<dbReference type="Gene3D" id="3.40.1260.10">
    <property type="entry name" value="DsrEFH-like"/>
    <property type="match status" value="1"/>
</dbReference>
<dbReference type="InterPro" id="IPR017462">
    <property type="entry name" value="Sulphur_relay_TusC/DsrF"/>
</dbReference>
<gene>
    <name evidence="2" type="primary">tusC</name>
    <name evidence="2" type="ORF">O0V09_17180</name>
</gene>